<dbReference type="PANTHER" id="PTHR28087">
    <property type="entry name" value="ATPASE SYNTHESIS PROTEIN 25, MITOCHONDRIAL"/>
    <property type="match status" value="1"/>
</dbReference>
<keyword evidence="5 8" id="KW-0809">Transit peptide</keyword>
<evidence type="ECO:0000313" key="11">
    <source>
        <dbReference type="Proteomes" id="UP000813444"/>
    </source>
</evidence>
<comment type="function">
    <text evidence="1">Probable mitochondrial mRNA stabilization factor.</text>
</comment>
<keyword evidence="11" id="KW-1185">Reference proteome</keyword>
<dbReference type="OrthoDB" id="107372at2759"/>
<evidence type="ECO:0000256" key="3">
    <source>
        <dbReference type="ARBA" id="ARBA00010787"/>
    </source>
</evidence>
<comment type="function">
    <text evidence="8">Mitochondrial mRNA stabilization factor.</text>
</comment>
<evidence type="ECO:0000256" key="1">
    <source>
        <dbReference type="ARBA" id="ARBA00003470"/>
    </source>
</evidence>
<evidence type="ECO:0000256" key="7">
    <source>
        <dbReference type="ARBA" id="ARBA00023136"/>
    </source>
</evidence>
<evidence type="ECO:0000256" key="2">
    <source>
        <dbReference type="ARBA" id="ARBA00004443"/>
    </source>
</evidence>
<dbReference type="GO" id="GO:0048255">
    <property type="term" value="P:mRNA stabilization"/>
    <property type="evidence" value="ECO:0007669"/>
    <property type="project" value="TreeGrafter"/>
</dbReference>
<feature type="region of interest" description="Disordered" evidence="9">
    <location>
        <begin position="348"/>
        <end position="372"/>
    </location>
</feature>
<dbReference type="GO" id="GO:0140053">
    <property type="term" value="P:mitochondrial gene expression"/>
    <property type="evidence" value="ECO:0007669"/>
    <property type="project" value="UniProtKB-UniRule"/>
</dbReference>
<dbReference type="InterPro" id="IPR043519">
    <property type="entry name" value="NT_sf"/>
</dbReference>
<keyword evidence="7 8" id="KW-0472">Membrane</keyword>
<evidence type="ECO:0000256" key="8">
    <source>
        <dbReference type="RuleBase" id="RU367062"/>
    </source>
</evidence>
<comment type="similarity">
    <text evidence="3 8">Belongs to the ATP25 family.</text>
</comment>
<evidence type="ECO:0000256" key="6">
    <source>
        <dbReference type="ARBA" id="ARBA00023128"/>
    </source>
</evidence>
<protein>
    <recommendedName>
        <fullName evidence="8">ATPase synthesis protein 25</fullName>
    </recommendedName>
</protein>
<evidence type="ECO:0000256" key="9">
    <source>
        <dbReference type="SAM" id="MobiDB-lite"/>
    </source>
</evidence>
<name>A0A8K0WUF1_9HYPO</name>
<proteinExistence type="inferred from homology"/>
<dbReference type="AlphaFoldDB" id="A0A8K0WUF1"/>
<dbReference type="Proteomes" id="UP000813444">
    <property type="component" value="Unassembled WGS sequence"/>
</dbReference>
<dbReference type="PANTHER" id="PTHR28087:SF1">
    <property type="entry name" value="ATPASE SYNTHESIS PROTEIN 25, MITOCHONDRIAL"/>
    <property type="match status" value="1"/>
</dbReference>
<gene>
    <name evidence="10" type="ORF">B0I35DRAFT_424726</name>
</gene>
<evidence type="ECO:0000256" key="5">
    <source>
        <dbReference type="ARBA" id="ARBA00022946"/>
    </source>
</evidence>
<evidence type="ECO:0000313" key="10">
    <source>
        <dbReference type="EMBL" id="KAH7324664.1"/>
    </source>
</evidence>
<accession>A0A8K0WUF1</accession>
<dbReference type="GO" id="GO:0005743">
    <property type="term" value="C:mitochondrial inner membrane"/>
    <property type="evidence" value="ECO:0007669"/>
    <property type="project" value="UniProtKB-SubCell"/>
</dbReference>
<organism evidence="10 11">
    <name type="scientific">Stachybotrys elegans</name>
    <dbReference type="NCBI Taxonomy" id="80388"/>
    <lineage>
        <taxon>Eukaryota</taxon>
        <taxon>Fungi</taxon>
        <taxon>Dikarya</taxon>
        <taxon>Ascomycota</taxon>
        <taxon>Pezizomycotina</taxon>
        <taxon>Sordariomycetes</taxon>
        <taxon>Hypocreomycetidae</taxon>
        <taxon>Hypocreales</taxon>
        <taxon>Stachybotryaceae</taxon>
        <taxon>Stachybotrys</taxon>
    </lineage>
</organism>
<dbReference type="Gene3D" id="3.30.460.10">
    <property type="entry name" value="Beta Polymerase, domain 2"/>
    <property type="match status" value="1"/>
</dbReference>
<evidence type="ECO:0000256" key="4">
    <source>
        <dbReference type="ARBA" id="ARBA00022792"/>
    </source>
</evidence>
<reference evidence="10" key="1">
    <citation type="journal article" date="2021" name="Nat. Commun.">
        <title>Genetic determinants of endophytism in the Arabidopsis root mycobiome.</title>
        <authorList>
            <person name="Mesny F."/>
            <person name="Miyauchi S."/>
            <person name="Thiergart T."/>
            <person name="Pickel B."/>
            <person name="Atanasova L."/>
            <person name="Karlsson M."/>
            <person name="Huettel B."/>
            <person name="Barry K.W."/>
            <person name="Haridas S."/>
            <person name="Chen C."/>
            <person name="Bauer D."/>
            <person name="Andreopoulos W."/>
            <person name="Pangilinan J."/>
            <person name="LaButti K."/>
            <person name="Riley R."/>
            <person name="Lipzen A."/>
            <person name="Clum A."/>
            <person name="Drula E."/>
            <person name="Henrissat B."/>
            <person name="Kohler A."/>
            <person name="Grigoriev I.V."/>
            <person name="Martin F.M."/>
            <person name="Hacquard S."/>
        </authorList>
    </citation>
    <scope>NUCLEOTIDE SEQUENCE</scope>
    <source>
        <strain evidence="10">MPI-CAGE-CH-0235</strain>
    </source>
</reference>
<feature type="region of interest" description="Disordered" evidence="9">
    <location>
        <begin position="51"/>
        <end position="78"/>
    </location>
</feature>
<keyword evidence="6 8" id="KW-0496">Mitochondrion</keyword>
<comment type="caution">
    <text evidence="10">The sequence shown here is derived from an EMBL/GenBank/DDBJ whole genome shotgun (WGS) entry which is preliminary data.</text>
</comment>
<keyword evidence="4 8" id="KW-0999">Mitochondrion inner membrane</keyword>
<dbReference type="EMBL" id="JAGPNK010000003">
    <property type="protein sequence ID" value="KAH7324664.1"/>
    <property type="molecule type" value="Genomic_DNA"/>
</dbReference>
<sequence length="629" mass="69798">MIARPAMAALSCRSCQNMMIRAVSSAATPSLRGLSQPRFLRSSTTRVATSRFLSTEQKPPVADEQIAQPDNSEAKDVAGKDTEATPWFLQVEAPRHASSHFTPKLPEVPEDAPELVKPMIKYIHEDMGLDDLALLDLRSLDPPAALGPNLIMMFGTARSERHLHICSGRFVRWLGRNYKVYARADGLIGPGELKTKLARLKRKAKLMGNNTAIVPGGDHGISTGWVCVNFSTNDSGLPSEVANVDDDGRFSGFGTPQTGTTIVIQVLTEARRNELDLESLWRGILRRNLENGMKIKGERNINRAEIEKLVKARVQMPNNPSAAQWDALQQASQRRFFSTSARRLAFRPQGSGVQRTNDVAPEGRNNTNSENSSFNLDVVEKHLEEINVEGVSFSEEVLEGLVSSILHVEGDGHSVAERMNLLDKLLLTAEERGMPIMTTNLLVTIIESLATSRAYGPELQRAQENVELLLRDMDVALESTHVLRLMKAYAARHDWDRFWDIFRHPARFQQMPSPEQYRLAYSTMAATGDSKLCAEALRWVYPEMVRGSSPILPVGPLYTALKACILVADPAAEEMARSPPPPDAGIIEQRQHATREFKNVLREVEELRSHAVSEGAALHREQLLNSVGV</sequence>
<comment type="subcellular location">
    <subcellularLocation>
        <location evidence="2 8">Mitochondrion inner membrane</location>
        <topology evidence="2 8">Peripheral membrane protein</topology>
        <orientation evidence="2 8">Matrix side</orientation>
    </subcellularLocation>
</comment>
<dbReference type="InterPro" id="IPR040152">
    <property type="entry name" value="Atp25"/>
</dbReference>